<feature type="transmembrane region" description="Helical" evidence="8">
    <location>
        <begin position="76"/>
        <end position="96"/>
    </location>
</feature>
<dbReference type="Pfam" id="PF00361">
    <property type="entry name" value="Proton_antipo_M"/>
    <property type="match status" value="1"/>
</dbReference>
<keyword evidence="4 8" id="KW-1133">Transmembrane helix</keyword>
<keyword evidence="3 7" id="KW-0812">Transmembrane</keyword>
<comment type="subcellular location">
    <subcellularLocation>
        <location evidence="1">Cell membrane</location>
        <topology evidence="1">Multi-pass membrane protein</topology>
    </subcellularLocation>
    <subcellularLocation>
        <location evidence="7">Membrane</location>
        <topology evidence="7">Multi-pass membrane protein</topology>
    </subcellularLocation>
</comment>
<keyword evidence="6 8" id="KW-0472">Membrane</keyword>
<organism evidence="10 11">
    <name type="scientific">Tepidibacter formicigenes DSM 15518</name>
    <dbReference type="NCBI Taxonomy" id="1123349"/>
    <lineage>
        <taxon>Bacteria</taxon>
        <taxon>Bacillati</taxon>
        <taxon>Bacillota</taxon>
        <taxon>Clostridia</taxon>
        <taxon>Peptostreptococcales</taxon>
        <taxon>Peptostreptococcaceae</taxon>
        <taxon>Tepidibacter</taxon>
    </lineage>
</organism>
<dbReference type="PANTHER" id="PTHR42682">
    <property type="entry name" value="HYDROGENASE-4 COMPONENT F"/>
    <property type="match status" value="1"/>
</dbReference>
<feature type="transmembrane region" description="Helical" evidence="8">
    <location>
        <begin position="6"/>
        <end position="23"/>
    </location>
</feature>
<feature type="transmembrane region" description="Helical" evidence="8">
    <location>
        <begin position="455"/>
        <end position="479"/>
    </location>
</feature>
<evidence type="ECO:0000256" key="2">
    <source>
        <dbReference type="ARBA" id="ARBA00022475"/>
    </source>
</evidence>
<feature type="transmembrane region" description="Helical" evidence="8">
    <location>
        <begin position="203"/>
        <end position="222"/>
    </location>
</feature>
<evidence type="ECO:0000256" key="6">
    <source>
        <dbReference type="ARBA" id="ARBA00023136"/>
    </source>
</evidence>
<dbReference type="Proteomes" id="UP000242497">
    <property type="component" value="Unassembled WGS sequence"/>
</dbReference>
<evidence type="ECO:0000313" key="10">
    <source>
        <dbReference type="EMBL" id="SHK00271.1"/>
    </source>
</evidence>
<evidence type="ECO:0000259" key="9">
    <source>
        <dbReference type="Pfam" id="PF00361"/>
    </source>
</evidence>
<dbReference type="OrthoDB" id="1745654at2"/>
<dbReference type="InterPro" id="IPR052175">
    <property type="entry name" value="ComplexI-like_HydComp"/>
</dbReference>
<sequence length="487" mass="54543">MKSLFILIPILMPFIFALLLNLIKFKSKKTRNIFIAFSIITNFILTICVLYFDINLKLEILKLNDFIDIYINVDKLGVLFSILASGLWIFTSFYSMEYMNYEKKERRFFTFFILTLGITIGIAFSGNLFTLYIFYELLTLFTFPLVIHAESKDAFISGRKYLIYSFGGATLVLLGMILLYSIHHDLSFIPRGILSGVNIENNQLMLIIYLLMFLGFGVKAAVVPFHSWLPAAMVAPTPVSSLLHAVAVVKSGVFSIVRVSYFIFGADVIKNVNGNLYASIFVGITILMGSLLALHHDNLKKRLAYSTISQLGYILLGVLMLNENALIGGLMHLVNHALIKIVLFFCAGAIYVKKHIKNISDMKGIGKEMPITMWCFAIASISLIGIPPTNGFVSKWYLALGGLNANKIMFPIILLLSAFLTATYLLPIVVIAFFPGYPGYKDEKIKNNDPNIKMLFPIVLVTGIVVILGIFPNVVINFIEKIVIELI</sequence>
<dbReference type="GO" id="GO:0005886">
    <property type="term" value="C:plasma membrane"/>
    <property type="evidence" value="ECO:0007669"/>
    <property type="project" value="UniProtKB-SubCell"/>
</dbReference>
<dbReference type="AlphaFoldDB" id="A0A1M6NXB0"/>
<keyword evidence="11" id="KW-1185">Reference proteome</keyword>
<dbReference type="PRINTS" id="PR01437">
    <property type="entry name" value="NUOXDRDTASE4"/>
</dbReference>
<dbReference type="RefSeq" id="WP_072888527.1">
    <property type="nucleotide sequence ID" value="NZ_FRAE01000026.1"/>
</dbReference>
<evidence type="ECO:0000256" key="5">
    <source>
        <dbReference type="ARBA" id="ARBA00023002"/>
    </source>
</evidence>
<keyword evidence="2" id="KW-1003">Cell membrane</keyword>
<dbReference type="GO" id="GO:0016491">
    <property type="term" value="F:oxidoreductase activity"/>
    <property type="evidence" value="ECO:0007669"/>
    <property type="project" value="UniProtKB-KW"/>
</dbReference>
<feature type="domain" description="NADH:quinone oxidoreductase/Mrp antiporter transmembrane" evidence="9">
    <location>
        <begin position="125"/>
        <end position="421"/>
    </location>
</feature>
<evidence type="ECO:0000256" key="4">
    <source>
        <dbReference type="ARBA" id="ARBA00022989"/>
    </source>
</evidence>
<dbReference type="GO" id="GO:0008137">
    <property type="term" value="F:NADH dehydrogenase (ubiquinone) activity"/>
    <property type="evidence" value="ECO:0007669"/>
    <property type="project" value="InterPro"/>
</dbReference>
<dbReference type="STRING" id="1123349.SAMN02744037_01399"/>
<gene>
    <name evidence="10" type="ORF">SAMN02744037_01399</name>
</gene>
<proteinExistence type="predicted"/>
<protein>
    <submittedName>
        <fullName evidence="10">Multisubunit sodium/proton antiporter, MrpD subunit</fullName>
    </submittedName>
</protein>
<evidence type="ECO:0000256" key="7">
    <source>
        <dbReference type="RuleBase" id="RU000320"/>
    </source>
</evidence>
<dbReference type="GO" id="GO:0042773">
    <property type="term" value="P:ATP synthesis coupled electron transport"/>
    <property type="evidence" value="ECO:0007669"/>
    <property type="project" value="InterPro"/>
</dbReference>
<dbReference type="PANTHER" id="PTHR42682:SF4">
    <property type="entry name" value="NADH-UBIQUINONE_PLASTOQUINONE"/>
    <property type="match status" value="1"/>
</dbReference>
<reference evidence="11" key="1">
    <citation type="submission" date="2016-11" db="EMBL/GenBank/DDBJ databases">
        <authorList>
            <person name="Varghese N."/>
            <person name="Submissions S."/>
        </authorList>
    </citation>
    <scope>NUCLEOTIDE SEQUENCE [LARGE SCALE GENOMIC DNA]</scope>
    <source>
        <strain evidence="11">DSM 15518</strain>
    </source>
</reference>
<evidence type="ECO:0000256" key="3">
    <source>
        <dbReference type="ARBA" id="ARBA00022692"/>
    </source>
</evidence>
<feature type="transmembrane region" description="Helical" evidence="8">
    <location>
        <begin position="35"/>
        <end position="56"/>
    </location>
</feature>
<feature type="transmembrane region" description="Helical" evidence="8">
    <location>
        <begin position="303"/>
        <end position="321"/>
    </location>
</feature>
<dbReference type="InterPro" id="IPR001750">
    <property type="entry name" value="ND/Mrp_TM"/>
</dbReference>
<evidence type="ECO:0000313" key="11">
    <source>
        <dbReference type="Proteomes" id="UP000242497"/>
    </source>
</evidence>
<dbReference type="EMBL" id="FRAE01000026">
    <property type="protein sequence ID" value="SHK00271.1"/>
    <property type="molecule type" value="Genomic_DNA"/>
</dbReference>
<feature type="transmembrane region" description="Helical" evidence="8">
    <location>
        <begin position="276"/>
        <end position="294"/>
    </location>
</feature>
<feature type="transmembrane region" description="Helical" evidence="8">
    <location>
        <begin position="371"/>
        <end position="388"/>
    </location>
</feature>
<feature type="transmembrane region" description="Helical" evidence="8">
    <location>
        <begin position="333"/>
        <end position="351"/>
    </location>
</feature>
<evidence type="ECO:0000256" key="8">
    <source>
        <dbReference type="SAM" id="Phobius"/>
    </source>
</evidence>
<feature type="transmembrane region" description="Helical" evidence="8">
    <location>
        <begin position="108"/>
        <end position="126"/>
    </location>
</feature>
<feature type="transmembrane region" description="Helical" evidence="8">
    <location>
        <begin position="242"/>
        <end position="264"/>
    </location>
</feature>
<name>A0A1M6NXB0_9FIRM</name>
<feature type="transmembrane region" description="Helical" evidence="8">
    <location>
        <begin position="161"/>
        <end position="183"/>
    </location>
</feature>
<keyword evidence="5" id="KW-0560">Oxidoreductase</keyword>
<accession>A0A1M6NXB0</accession>
<dbReference type="InterPro" id="IPR003918">
    <property type="entry name" value="NADH_UbQ_OxRdtase"/>
</dbReference>
<evidence type="ECO:0000256" key="1">
    <source>
        <dbReference type="ARBA" id="ARBA00004651"/>
    </source>
</evidence>
<feature type="transmembrane region" description="Helical" evidence="8">
    <location>
        <begin position="408"/>
        <end position="434"/>
    </location>
</feature>